<accession>A0A0C9ZPY6</accession>
<dbReference type="EMBL" id="KN833717">
    <property type="protein sequence ID" value="KIK24357.1"/>
    <property type="molecule type" value="Genomic_DNA"/>
</dbReference>
<feature type="compositionally biased region" description="Polar residues" evidence="1">
    <location>
        <begin position="176"/>
        <end position="193"/>
    </location>
</feature>
<organism evidence="2 3">
    <name type="scientific">Pisolithus microcarpus 441</name>
    <dbReference type="NCBI Taxonomy" id="765257"/>
    <lineage>
        <taxon>Eukaryota</taxon>
        <taxon>Fungi</taxon>
        <taxon>Dikarya</taxon>
        <taxon>Basidiomycota</taxon>
        <taxon>Agaricomycotina</taxon>
        <taxon>Agaricomycetes</taxon>
        <taxon>Agaricomycetidae</taxon>
        <taxon>Boletales</taxon>
        <taxon>Sclerodermatineae</taxon>
        <taxon>Pisolithaceae</taxon>
        <taxon>Pisolithus</taxon>
    </lineage>
</organism>
<feature type="compositionally biased region" description="Acidic residues" evidence="1">
    <location>
        <begin position="160"/>
        <end position="169"/>
    </location>
</feature>
<dbReference type="AlphaFoldDB" id="A0A0C9ZPY6"/>
<feature type="region of interest" description="Disordered" evidence="1">
    <location>
        <begin position="68"/>
        <end position="193"/>
    </location>
</feature>
<gene>
    <name evidence="2" type="ORF">PISMIDRAFT_412845</name>
</gene>
<protein>
    <submittedName>
        <fullName evidence="2">Uncharacterized protein</fullName>
    </submittedName>
</protein>
<feature type="compositionally biased region" description="Basic and acidic residues" evidence="1">
    <location>
        <begin position="110"/>
        <end position="119"/>
    </location>
</feature>
<evidence type="ECO:0000313" key="2">
    <source>
        <dbReference type="EMBL" id="KIK24357.1"/>
    </source>
</evidence>
<reference evidence="2 3" key="1">
    <citation type="submission" date="2014-04" db="EMBL/GenBank/DDBJ databases">
        <authorList>
            <consortium name="DOE Joint Genome Institute"/>
            <person name="Kuo A."/>
            <person name="Kohler A."/>
            <person name="Costa M.D."/>
            <person name="Nagy L.G."/>
            <person name="Floudas D."/>
            <person name="Copeland A."/>
            <person name="Barry K.W."/>
            <person name="Cichocki N."/>
            <person name="Veneault-Fourrey C."/>
            <person name="LaButti K."/>
            <person name="Lindquist E.A."/>
            <person name="Lipzen A."/>
            <person name="Lundell T."/>
            <person name="Morin E."/>
            <person name="Murat C."/>
            <person name="Sun H."/>
            <person name="Tunlid A."/>
            <person name="Henrissat B."/>
            <person name="Grigoriev I.V."/>
            <person name="Hibbett D.S."/>
            <person name="Martin F."/>
            <person name="Nordberg H.P."/>
            <person name="Cantor M.N."/>
            <person name="Hua S.X."/>
        </authorList>
    </citation>
    <scope>NUCLEOTIDE SEQUENCE [LARGE SCALE GENOMIC DNA]</scope>
    <source>
        <strain evidence="2 3">441</strain>
    </source>
</reference>
<sequence length="193" mass="21795">MMAVIKKKGYVVSSNAGTHHMHFARCLELTLILSGCVYLTKRTADGPRCTVLGVNREVADLAITVKKKERKQPDHIDTEEKEEVREQKQEGVGGQKNEEIGEQKEEEVGEQEKEEVGEQKDEEEVGEQNREQEIGEQNKAEEVGEQKEEERVGELKNEGEDGEQDEEEVGHENIDTTENSSEAGVYITPQQTR</sequence>
<dbReference type="Proteomes" id="UP000054018">
    <property type="component" value="Unassembled WGS sequence"/>
</dbReference>
<feature type="compositionally biased region" description="Basic and acidic residues" evidence="1">
    <location>
        <begin position="127"/>
        <end position="159"/>
    </location>
</feature>
<reference evidence="3" key="2">
    <citation type="submission" date="2015-01" db="EMBL/GenBank/DDBJ databases">
        <title>Evolutionary Origins and Diversification of the Mycorrhizal Mutualists.</title>
        <authorList>
            <consortium name="DOE Joint Genome Institute"/>
            <consortium name="Mycorrhizal Genomics Consortium"/>
            <person name="Kohler A."/>
            <person name="Kuo A."/>
            <person name="Nagy L.G."/>
            <person name="Floudas D."/>
            <person name="Copeland A."/>
            <person name="Barry K.W."/>
            <person name="Cichocki N."/>
            <person name="Veneault-Fourrey C."/>
            <person name="LaButti K."/>
            <person name="Lindquist E.A."/>
            <person name="Lipzen A."/>
            <person name="Lundell T."/>
            <person name="Morin E."/>
            <person name="Murat C."/>
            <person name="Riley R."/>
            <person name="Ohm R."/>
            <person name="Sun H."/>
            <person name="Tunlid A."/>
            <person name="Henrissat B."/>
            <person name="Grigoriev I.V."/>
            <person name="Hibbett D.S."/>
            <person name="Martin F."/>
        </authorList>
    </citation>
    <scope>NUCLEOTIDE SEQUENCE [LARGE SCALE GENOMIC DNA]</scope>
    <source>
        <strain evidence="3">441</strain>
    </source>
</reference>
<proteinExistence type="predicted"/>
<evidence type="ECO:0000313" key="3">
    <source>
        <dbReference type="Proteomes" id="UP000054018"/>
    </source>
</evidence>
<name>A0A0C9ZPY6_9AGAM</name>
<feature type="compositionally biased region" description="Basic and acidic residues" evidence="1">
    <location>
        <begin position="71"/>
        <end position="89"/>
    </location>
</feature>
<evidence type="ECO:0000256" key="1">
    <source>
        <dbReference type="SAM" id="MobiDB-lite"/>
    </source>
</evidence>
<keyword evidence="3" id="KW-1185">Reference proteome</keyword>
<dbReference type="HOGENOM" id="CLU_089027_0_0_1"/>